<feature type="region of interest" description="Disordered" evidence="1">
    <location>
        <begin position="125"/>
        <end position="165"/>
    </location>
</feature>
<proteinExistence type="predicted"/>
<accession>A0A4Z2HMY1</accession>
<reference evidence="2 3" key="1">
    <citation type="submission" date="2019-03" db="EMBL/GenBank/DDBJ databases">
        <title>First draft genome of Liparis tanakae, snailfish: a comprehensive survey of snailfish specific genes.</title>
        <authorList>
            <person name="Kim W."/>
            <person name="Song I."/>
            <person name="Jeong J.-H."/>
            <person name="Kim D."/>
            <person name="Kim S."/>
            <person name="Ryu S."/>
            <person name="Song J.Y."/>
            <person name="Lee S.K."/>
        </authorList>
    </citation>
    <scope>NUCLEOTIDE SEQUENCE [LARGE SCALE GENOMIC DNA]</scope>
    <source>
        <tissue evidence="2">Muscle</tissue>
    </source>
</reference>
<evidence type="ECO:0000313" key="3">
    <source>
        <dbReference type="Proteomes" id="UP000314294"/>
    </source>
</evidence>
<gene>
    <name evidence="2" type="ORF">EYF80_023459</name>
</gene>
<name>A0A4Z2HMY1_9TELE</name>
<keyword evidence="3" id="KW-1185">Reference proteome</keyword>
<evidence type="ECO:0000313" key="2">
    <source>
        <dbReference type="EMBL" id="TNN66323.1"/>
    </source>
</evidence>
<protein>
    <submittedName>
        <fullName evidence="2">Uncharacterized protein</fullName>
    </submittedName>
</protein>
<feature type="compositionally biased region" description="Basic and acidic residues" evidence="1">
    <location>
        <begin position="136"/>
        <end position="165"/>
    </location>
</feature>
<sequence length="165" mass="18321">MSHDPTSPAQRGRKRTTRVNTQRAEAVIQAVLVHCLYPTQCTGIMQDSVEKEALLSTHRDASQGSHSEPHISCCQAAQLSIMWQPLASKTHRITECGSVQLGVEGRLFTREPFTAEITKMPVPPLLHARCRPGRPPTERRAEEETGGRDNARLDAKAETKEKRSS</sequence>
<evidence type="ECO:0000256" key="1">
    <source>
        <dbReference type="SAM" id="MobiDB-lite"/>
    </source>
</evidence>
<dbReference type="EMBL" id="SRLO01000221">
    <property type="protein sequence ID" value="TNN66323.1"/>
    <property type="molecule type" value="Genomic_DNA"/>
</dbReference>
<dbReference type="AlphaFoldDB" id="A0A4Z2HMY1"/>
<feature type="region of interest" description="Disordered" evidence="1">
    <location>
        <begin position="1"/>
        <end position="21"/>
    </location>
</feature>
<comment type="caution">
    <text evidence="2">The sequence shown here is derived from an EMBL/GenBank/DDBJ whole genome shotgun (WGS) entry which is preliminary data.</text>
</comment>
<dbReference type="Proteomes" id="UP000314294">
    <property type="component" value="Unassembled WGS sequence"/>
</dbReference>
<organism evidence="2 3">
    <name type="scientific">Liparis tanakae</name>
    <name type="common">Tanaka's snailfish</name>
    <dbReference type="NCBI Taxonomy" id="230148"/>
    <lineage>
        <taxon>Eukaryota</taxon>
        <taxon>Metazoa</taxon>
        <taxon>Chordata</taxon>
        <taxon>Craniata</taxon>
        <taxon>Vertebrata</taxon>
        <taxon>Euteleostomi</taxon>
        <taxon>Actinopterygii</taxon>
        <taxon>Neopterygii</taxon>
        <taxon>Teleostei</taxon>
        <taxon>Neoteleostei</taxon>
        <taxon>Acanthomorphata</taxon>
        <taxon>Eupercaria</taxon>
        <taxon>Perciformes</taxon>
        <taxon>Cottioidei</taxon>
        <taxon>Cottales</taxon>
        <taxon>Liparidae</taxon>
        <taxon>Liparis</taxon>
    </lineage>
</organism>